<dbReference type="Proteomes" id="UP000326006">
    <property type="component" value="Segment"/>
</dbReference>
<evidence type="ECO:0000313" key="3">
    <source>
        <dbReference type="Proteomes" id="UP000326006"/>
    </source>
</evidence>
<feature type="coiled-coil region" evidence="1">
    <location>
        <begin position="122"/>
        <end position="152"/>
    </location>
</feature>
<reference evidence="2 3" key="1">
    <citation type="submission" date="2018-12" db="EMBL/GenBank/DDBJ databases">
        <authorList>
            <person name="Popova A.V."/>
            <person name="Shneider M.M."/>
            <person name="Mikhailova Y.V."/>
            <person name="Shagin D.A."/>
        </authorList>
    </citation>
    <scope>NUCLEOTIDE SEQUENCE [LARGE SCALE GENOMIC DNA]</scope>
</reference>
<sequence length="678" mass="74056">MNILRSFTEIVVTTPTDIFPISFEYDEKYDAVHVFLNDVAVEDLGYTVSQVNTVTLKIEPAIPEGTVRIERETDIDKMKYIFDAGALFIDQNVDADFRQIVHSQQEVRDGFIKLRGDVLPLVHGLQEALKQAQEASDAAKEAAKAAEEAAALVSGAVTSVKTIADLKALPTWDGRVVVMQGHTELGKKSTIFRYDATNTDPHNNYSVVKPNTGTGNWLALDTAVYESSQLGCGIAITNNDVLINPLLATSGSITIREELPTTNSINVQSYNDIRGLGTRAGFKYNGPSGTADTLEGRLPVVKLFKDNAQAVSQSRLENLTIHANYKPYVTAVDARYLTGQSKLRELIIRGVTDTSVGLVLNKMWYDKISDVFISGHDPSKPKGSRWGTGVVIESKYSSDPASPDYGAQINALTVDVSCHSLKVGYLIRPNNYIYGLNINTMPTVENCDIGFKMESAPASVDYQVRQSCISAYFENNGIDIQWGTPSTTKARNSKHVWLNCSFDDVHSRIELYEGHHTFIGCKGIKTLVCGQYAQAELINTARPTTITDDYGNVLVRQDPMSQITSGSYQTVRTRSQGMLKLKATVNAGATGTFDLGSVLNTTIASEGQTGLVRILSRRSYDTTPVIAQGVILRKSTGTTFTPIGTVPTGMTISITGTVLSVYETRGDTKFLDIIFNPD</sequence>
<keyword evidence="1" id="KW-0175">Coiled coil</keyword>
<accession>A0A5H2V3G6</accession>
<keyword evidence="3" id="KW-1185">Reference proteome</keyword>
<protein>
    <submittedName>
        <fullName evidence="2">Tailspike protein</fullName>
    </submittedName>
</protein>
<gene>
    <name evidence="2" type="ORF">APK32_46</name>
</gene>
<dbReference type="EMBL" id="MK257722">
    <property type="protein sequence ID" value="AZU99395.1"/>
    <property type="molecule type" value="Genomic_DNA"/>
</dbReference>
<evidence type="ECO:0000256" key="1">
    <source>
        <dbReference type="SAM" id="Coils"/>
    </source>
</evidence>
<proteinExistence type="predicted"/>
<evidence type="ECO:0000313" key="2">
    <source>
        <dbReference type="EMBL" id="AZU99395.1"/>
    </source>
</evidence>
<organism evidence="2 3">
    <name type="scientific">Acinetobacter phage vB_AbaP_APK32</name>
    <dbReference type="NCBI Taxonomy" id="2500563"/>
    <lineage>
        <taxon>Viruses</taxon>
        <taxon>Duplodnaviria</taxon>
        <taxon>Heunggongvirae</taxon>
        <taxon>Uroviricota</taxon>
        <taxon>Caudoviricetes</taxon>
        <taxon>Autographivirales</taxon>
        <taxon>Autoscriptoviridae</taxon>
        <taxon>Beijerinckvirinae</taxon>
        <taxon>Friunavirus</taxon>
        <taxon>Friunavirus APK32</taxon>
    </lineage>
</organism>
<name>A0A5H2V3G6_9CAUD</name>